<evidence type="ECO:0000313" key="2">
    <source>
        <dbReference type="EMBL" id="CAK1550177.1"/>
    </source>
</evidence>
<accession>A0AAV1JP42</accession>
<gene>
    <name evidence="2" type="ORF">LNINA_LOCUS9415</name>
</gene>
<evidence type="ECO:0000313" key="3">
    <source>
        <dbReference type="Proteomes" id="UP001497472"/>
    </source>
</evidence>
<name>A0AAV1JP42_9NEOP</name>
<keyword evidence="3" id="KW-1185">Reference proteome</keyword>
<feature type="region of interest" description="Disordered" evidence="1">
    <location>
        <begin position="133"/>
        <end position="159"/>
    </location>
</feature>
<dbReference type="AlphaFoldDB" id="A0AAV1JP42"/>
<dbReference type="EMBL" id="CAVLEF010000079">
    <property type="protein sequence ID" value="CAK1550177.1"/>
    <property type="molecule type" value="Genomic_DNA"/>
</dbReference>
<evidence type="ECO:0000256" key="1">
    <source>
        <dbReference type="SAM" id="MobiDB-lite"/>
    </source>
</evidence>
<dbReference type="Proteomes" id="UP001497472">
    <property type="component" value="Unassembled WGS sequence"/>
</dbReference>
<feature type="region of interest" description="Disordered" evidence="1">
    <location>
        <begin position="21"/>
        <end position="51"/>
    </location>
</feature>
<organism evidence="2 3">
    <name type="scientific">Leptosia nina</name>
    <dbReference type="NCBI Taxonomy" id="320188"/>
    <lineage>
        <taxon>Eukaryota</taxon>
        <taxon>Metazoa</taxon>
        <taxon>Ecdysozoa</taxon>
        <taxon>Arthropoda</taxon>
        <taxon>Hexapoda</taxon>
        <taxon>Insecta</taxon>
        <taxon>Pterygota</taxon>
        <taxon>Neoptera</taxon>
        <taxon>Endopterygota</taxon>
        <taxon>Lepidoptera</taxon>
        <taxon>Glossata</taxon>
        <taxon>Ditrysia</taxon>
        <taxon>Papilionoidea</taxon>
        <taxon>Pieridae</taxon>
        <taxon>Pierinae</taxon>
        <taxon>Leptosia</taxon>
    </lineage>
</organism>
<feature type="region of interest" description="Disordered" evidence="1">
    <location>
        <begin position="299"/>
        <end position="319"/>
    </location>
</feature>
<sequence>MALKRATGCSRALAFALGSRGTFRASTTSGARDSCAPTEPPACPPCESPRPPPCRRPADCDPRAVRVVCCAPPASKRPPCPETPPACALTCQNRQFTKDARREGHSDPCKREDRGECSTRLDHVASRLAAAEKVRRTNYESEAARHATGPVSPSPAIPHYTLAGERTCARATDGRDYMCQKTPNAPRACSADRTPPPPEPVGLASSEGCDVQGGRRLDPCAHRPRVFVEIDRSANAKATKSDSVTKESLTTRLFNTMKLKKSTQSACPRRKCKEENDWCETPPRLGAVPLRCRESSLAERLHRRRPRDQRDTPRSLHTSAHADFSRIVASPIKNEPSFDKISVILREREAFLESGRGRSVGLVDDERRMSKKSHRGSLELPVPFGAGAVKVRVTLDYDLKEHRRDSPSTKCVRGSPDSWLSIQNIRSKFSGCKKGRNGQPRPPV</sequence>
<feature type="compositionally biased region" description="Pro residues" evidence="1">
    <location>
        <begin position="38"/>
        <end position="51"/>
    </location>
</feature>
<comment type="caution">
    <text evidence="2">The sequence shown here is derived from an EMBL/GenBank/DDBJ whole genome shotgun (WGS) entry which is preliminary data.</text>
</comment>
<reference evidence="2 3" key="1">
    <citation type="submission" date="2023-11" db="EMBL/GenBank/DDBJ databases">
        <authorList>
            <person name="Okamura Y."/>
        </authorList>
    </citation>
    <scope>NUCLEOTIDE SEQUENCE [LARGE SCALE GENOMIC DNA]</scope>
</reference>
<feature type="region of interest" description="Disordered" evidence="1">
    <location>
        <begin position="180"/>
        <end position="207"/>
    </location>
</feature>
<protein>
    <submittedName>
        <fullName evidence="2">Uncharacterized protein</fullName>
    </submittedName>
</protein>
<proteinExistence type="predicted"/>
<feature type="compositionally biased region" description="Basic and acidic residues" evidence="1">
    <location>
        <begin position="133"/>
        <end position="145"/>
    </location>
</feature>